<keyword evidence="3" id="KW-0732">Signal</keyword>
<dbReference type="PROSITE" id="PS51677">
    <property type="entry name" value="NODB"/>
    <property type="match status" value="1"/>
</dbReference>
<evidence type="ECO:0000256" key="2">
    <source>
        <dbReference type="ARBA" id="ARBA00022801"/>
    </source>
</evidence>
<evidence type="ECO:0000256" key="3">
    <source>
        <dbReference type="SAM" id="SignalP"/>
    </source>
</evidence>
<feature type="chain" id="PRO_5045841174" evidence="3">
    <location>
        <begin position="24"/>
        <end position="254"/>
    </location>
</feature>
<evidence type="ECO:0000259" key="4">
    <source>
        <dbReference type="PROSITE" id="PS51677"/>
    </source>
</evidence>
<dbReference type="EMBL" id="JANCPR020000029">
    <property type="protein sequence ID" value="MDJ1135462.1"/>
    <property type="molecule type" value="Genomic_DNA"/>
</dbReference>
<dbReference type="GO" id="GO:0016787">
    <property type="term" value="F:hydrolase activity"/>
    <property type="evidence" value="ECO:0007669"/>
    <property type="project" value="UniProtKB-KW"/>
</dbReference>
<dbReference type="Proteomes" id="UP001214441">
    <property type="component" value="Unassembled WGS sequence"/>
</dbReference>
<name>A0ABT7A323_9ACTN</name>
<feature type="signal peptide" evidence="3">
    <location>
        <begin position="1"/>
        <end position="23"/>
    </location>
</feature>
<dbReference type="PANTHER" id="PTHR10587:SF133">
    <property type="entry name" value="CHITIN DEACETYLASE 1-RELATED"/>
    <property type="match status" value="1"/>
</dbReference>
<dbReference type="InterPro" id="IPR050248">
    <property type="entry name" value="Polysacc_deacetylase_ArnD"/>
</dbReference>
<proteinExistence type="predicted"/>
<evidence type="ECO:0000256" key="1">
    <source>
        <dbReference type="ARBA" id="ARBA00022723"/>
    </source>
</evidence>
<dbReference type="CDD" id="cd10917">
    <property type="entry name" value="CE4_NodB_like_6s_7s"/>
    <property type="match status" value="1"/>
</dbReference>
<dbReference type="InterPro" id="IPR002509">
    <property type="entry name" value="NODB_dom"/>
</dbReference>
<evidence type="ECO:0000313" key="6">
    <source>
        <dbReference type="Proteomes" id="UP001214441"/>
    </source>
</evidence>
<keyword evidence="6" id="KW-1185">Reference proteome</keyword>
<gene>
    <name evidence="5" type="ORF">NMN56_026590</name>
</gene>
<feature type="domain" description="NodB homology" evidence="4">
    <location>
        <begin position="57"/>
        <end position="245"/>
    </location>
</feature>
<dbReference type="Pfam" id="PF01522">
    <property type="entry name" value="Polysacc_deac_1"/>
    <property type="match status" value="1"/>
</dbReference>
<sequence>MTGAALAGAALAAAALLGGTASAAATADDRHPHHRPESGPVHALYGSENRTIRTHRHVVALTFNAAWNAEGIGTVLRALRRADAPATFFLTGDFAERHPAAARALAEAGHGIGNHSYSHRHIEKLTPGERAAEVLRADHALRAATGTAPLPFFRFPYGATTPRAIADVNRLGFADIEFTTDTNGWKGTRGGMTVRRAVRRAVEALRPGAILQMHVGAPEGQDTVLDAEALPRIIDACRDRGYEITDLRGLLGPA</sequence>
<organism evidence="5 6">
    <name type="scientific">Streptomyces iconiensis</name>
    <dbReference type="NCBI Taxonomy" id="1384038"/>
    <lineage>
        <taxon>Bacteria</taxon>
        <taxon>Bacillati</taxon>
        <taxon>Actinomycetota</taxon>
        <taxon>Actinomycetes</taxon>
        <taxon>Kitasatosporales</taxon>
        <taxon>Streptomycetaceae</taxon>
        <taxon>Streptomyces</taxon>
    </lineage>
</organism>
<keyword evidence="2 5" id="KW-0378">Hydrolase</keyword>
<dbReference type="InterPro" id="IPR011330">
    <property type="entry name" value="Glyco_hydro/deAcase_b/a-brl"/>
</dbReference>
<dbReference type="Gene3D" id="3.20.20.370">
    <property type="entry name" value="Glycoside hydrolase/deacetylase"/>
    <property type="match status" value="1"/>
</dbReference>
<dbReference type="EC" id="3.-.-.-" evidence="5"/>
<dbReference type="RefSeq" id="WP_280842757.1">
    <property type="nucleotide sequence ID" value="NZ_JANCPR020000029.1"/>
</dbReference>
<dbReference type="SUPFAM" id="SSF88713">
    <property type="entry name" value="Glycoside hydrolase/deacetylase"/>
    <property type="match status" value="1"/>
</dbReference>
<evidence type="ECO:0000313" key="5">
    <source>
        <dbReference type="EMBL" id="MDJ1135462.1"/>
    </source>
</evidence>
<accession>A0ABT7A323</accession>
<reference evidence="5 6" key="1">
    <citation type="submission" date="2023-05" db="EMBL/GenBank/DDBJ databases">
        <title>Streptantibioticus silvisoli sp. nov., acidotolerant actinomycetes 1 from pine litter.</title>
        <authorList>
            <person name="Swiecimska M."/>
            <person name="Golinska P."/>
            <person name="Sangal V."/>
            <person name="Wachnowicz B."/>
            <person name="Goodfellow M."/>
        </authorList>
    </citation>
    <scope>NUCLEOTIDE SEQUENCE [LARGE SCALE GENOMIC DNA]</scope>
    <source>
        <strain evidence="5 6">DSM 42109</strain>
    </source>
</reference>
<dbReference type="PANTHER" id="PTHR10587">
    <property type="entry name" value="GLYCOSYL TRANSFERASE-RELATED"/>
    <property type="match status" value="1"/>
</dbReference>
<protein>
    <submittedName>
        <fullName evidence="5">Polysaccharide deacetylase family protein</fullName>
        <ecNumber evidence="5">3.-.-.-</ecNumber>
    </submittedName>
</protein>
<keyword evidence="1" id="KW-0479">Metal-binding</keyword>
<comment type="caution">
    <text evidence="5">The sequence shown here is derived from an EMBL/GenBank/DDBJ whole genome shotgun (WGS) entry which is preliminary data.</text>
</comment>